<dbReference type="AlphaFoldDB" id="A0A2M7YM99"/>
<comment type="caution">
    <text evidence="1">The sequence shown here is derived from an EMBL/GenBank/DDBJ whole genome shotgun (WGS) entry which is preliminary data.</text>
</comment>
<name>A0A2M7YM99_9BACT</name>
<sequence>MEKQISGSYEGRLRAVEKIRQKRQTEVELLRKEGIKEIDKLNKRDLLVAGIAMYWSEGYTAPSNYDVGFTNSDPKMILFMLEWFKNCCKISIDRFSLRVGINKIHKKRVKEVEKYWSDLTEIPLSQFNKPSLKKTETKKIYENYNEHFGTLRIKVRKGTRLRRKIDGWIEGISNLKIK</sequence>
<dbReference type="EMBL" id="PFWG01000009">
    <property type="protein sequence ID" value="PJA64121.1"/>
    <property type="molecule type" value="Genomic_DNA"/>
</dbReference>
<accession>A0A2M7YM99</accession>
<gene>
    <name evidence="1" type="ORF">CO160_00290</name>
</gene>
<protein>
    <submittedName>
        <fullName evidence="1">Uncharacterized protein</fullName>
    </submittedName>
</protein>
<reference evidence="2" key="1">
    <citation type="submission" date="2017-09" db="EMBL/GenBank/DDBJ databases">
        <title>Depth-based differentiation of microbial function through sediment-hosted aquifers and enrichment of novel symbionts in the deep terrestrial subsurface.</title>
        <authorList>
            <person name="Probst A.J."/>
            <person name="Ladd B."/>
            <person name="Jarett J.K."/>
            <person name="Geller-Mcgrath D.E."/>
            <person name="Sieber C.M.K."/>
            <person name="Emerson J.B."/>
            <person name="Anantharaman K."/>
            <person name="Thomas B.C."/>
            <person name="Malmstrom R."/>
            <person name="Stieglmeier M."/>
            <person name="Klingl A."/>
            <person name="Woyke T."/>
            <person name="Ryan C.M."/>
            <person name="Banfield J.F."/>
        </authorList>
    </citation>
    <scope>NUCLEOTIDE SEQUENCE [LARGE SCALE GENOMIC DNA]</scope>
</reference>
<evidence type="ECO:0000313" key="2">
    <source>
        <dbReference type="Proteomes" id="UP000230941"/>
    </source>
</evidence>
<evidence type="ECO:0000313" key="1">
    <source>
        <dbReference type="EMBL" id="PJA64121.1"/>
    </source>
</evidence>
<dbReference type="Proteomes" id="UP000230941">
    <property type="component" value="Unassembled WGS sequence"/>
</dbReference>
<organism evidence="1 2">
    <name type="scientific">Candidatus Portnoybacteria bacterium CG_4_9_14_3_um_filter_43_11</name>
    <dbReference type="NCBI Taxonomy" id="1974805"/>
    <lineage>
        <taxon>Bacteria</taxon>
        <taxon>Candidatus Portnoyibacteriota</taxon>
    </lineage>
</organism>
<proteinExistence type="predicted"/>